<feature type="region of interest" description="Disordered" evidence="1">
    <location>
        <begin position="192"/>
        <end position="240"/>
    </location>
</feature>
<organism evidence="2 3">
    <name type="scientific">Chlamydomonas schloesseri</name>
    <dbReference type="NCBI Taxonomy" id="2026947"/>
    <lineage>
        <taxon>Eukaryota</taxon>
        <taxon>Viridiplantae</taxon>
        <taxon>Chlorophyta</taxon>
        <taxon>core chlorophytes</taxon>
        <taxon>Chlorophyceae</taxon>
        <taxon>CS clade</taxon>
        <taxon>Chlamydomonadales</taxon>
        <taxon>Chlamydomonadaceae</taxon>
        <taxon>Chlamydomonas</taxon>
    </lineage>
</organism>
<protein>
    <submittedName>
        <fullName evidence="2">Uncharacterized protein</fullName>
    </submittedName>
</protein>
<evidence type="ECO:0000256" key="1">
    <source>
        <dbReference type="SAM" id="MobiDB-lite"/>
    </source>
</evidence>
<dbReference type="AlphaFoldDB" id="A0A836B5H8"/>
<feature type="compositionally biased region" description="Polar residues" evidence="1">
    <location>
        <begin position="372"/>
        <end position="383"/>
    </location>
</feature>
<dbReference type="OrthoDB" id="550248at2759"/>
<keyword evidence="3" id="KW-1185">Reference proteome</keyword>
<feature type="region of interest" description="Disordered" evidence="1">
    <location>
        <begin position="365"/>
        <end position="388"/>
    </location>
</feature>
<evidence type="ECO:0000313" key="2">
    <source>
        <dbReference type="EMBL" id="KAG2448013.1"/>
    </source>
</evidence>
<dbReference type="Proteomes" id="UP000613740">
    <property type="component" value="Unassembled WGS sequence"/>
</dbReference>
<dbReference type="EMBL" id="JAEHOD010000019">
    <property type="protein sequence ID" value="KAG2448013.1"/>
    <property type="molecule type" value="Genomic_DNA"/>
</dbReference>
<feature type="region of interest" description="Disordered" evidence="1">
    <location>
        <begin position="256"/>
        <end position="284"/>
    </location>
</feature>
<feature type="compositionally biased region" description="Low complexity" evidence="1">
    <location>
        <begin position="777"/>
        <end position="792"/>
    </location>
</feature>
<proteinExistence type="predicted"/>
<feature type="compositionally biased region" description="Low complexity" evidence="1">
    <location>
        <begin position="703"/>
        <end position="715"/>
    </location>
</feature>
<comment type="caution">
    <text evidence="2">The sequence shown here is derived from an EMBL/GenBank/DDBJ whole genome shotgun (WGS) entry which is preliminary data.</text>
</comment>
<feature type="region of interest" description="Disordered" evidence="1">
    <location>
        <begin position="697"/>
        <end position="743"/>
    </location>
</feature>
<accession>A0A836B5H8</accession>
<feature type="region of interest" description="Disordered" evidence="1">
    <location>
        <begin position="609"/>
        <end position="630"/>
    </location>
</feature>
<evidence type="ECO:0000313" key="3">
    <source>
        <dbReference type="Proteomes" id="UP000613740"/>
    </source>
</evidence>
<reference evidence="2" key="1">
    <citation type="journal article" date="2020" name="bioRxiv">
        <title>Comparative genomics of Chlamydomonas.</title>
        <authorList>
            <person name="Craig R.J."/>
            <person name="Hasan A.R."/>
            <person name="Ness R.W."/>
            <person name="Keightley P.D."/>
        </authorList>
    </citation>
    <scope>NUCLEOTIDE SEQUENCE</scope>
    <source>
        <strain evidence="2">CCAP 11/173</strain>
    </source>
</reference>
<gene>
    <name evidence="2" type="ORF">HYH02_007041</name>
</gene>
<feature type="compositionally biased region" description="Low complexity" evidence="1">
    <location>
        <begin position="259"/>
        <end position="278"/>
    </location>
</feature>
<sequence>MSSIWHSGGLLGNNDTEIATLFDELNGANTSDREGAFGARWPPAIASGLGSSSAAGQPALVRGLLDSWPGHGLQVSDALRPSEQQAPLAARDSFGAAARPGAGRAASAAYALGLDASPPGETGAPGSSCGRSATLGSDFNSCRLMGLLRLNSTTNASSAASAAALAAAQSGVHPAQSTPSAAVGGGATAQHRLLQPPTANPTSSPCKRLRSQLQPDPPLLATGTDMVSEPLPASQRTGGAGAAGGWGLGVLPPCNASVQQQHQQQHSQQQLPQQHSGMWSGGGGWGFLSADDAHMRGVAGAVGVSGGEARSSLLAPGSICSLAGGGEALGSSAAIDLDVLMMELDPTAAAPTASTGTASHLTNRLRDLGRNPHNNSSSSSTGANRLRAAATGSASVAAPMDTAQDPDAVVEALVVVAAAARGGNGAWAPAPTAAPASALGPGVSLEEAIQRRSQQLLAQRQQAVQLLMEQRMRERTGDTHWMQQQQEHQQQRSHSAVLAFGGVSACPSVAEQALRPASCIVPMTASAAGAARVGGGNDGSSGGGGSNGLPMAALQSLAALQAGVAAAAAAATGSNSGAAPHVHPQAFDAADTAKGLADAAATAAAGAAAPSGRDAGKGPAAHRASAAAASTRAKVEVKTEVVDVDVEAADAFPPRPATRKMEAARNAALAPEPAAAAAPALDAQHAGGSVGGGIGGCGGGGAASKSSSSSTGAGSAPPPAVTPALPVLQQQPHGGRSRYAAHQAAQLEDFQRTAPLPPPVWVTVVGGFTSGSGSAAGGSAAATVSPTATGKRQPPRRRRRAGDDSSEEEYGSGDERERGHSAGAVGDAGAGGDADGAAAAAGEDANLASAAAAAAVLGGRCVGQFHPAAYLEGGGCIELLLLLPSACGGTKGEATPAPGVMLTRSAFERAGGSVMAKWYRSIKVLPEGTSMGNWLKQNGLPIIKGLPRNNGCTGRRKNKQVAVTASVAAAAAEASKEDGGEANDMEE</sequence>
<feature type="region of interest" description="Disordered" evidence="1">
    <location>
        <begin position="773"/>
        <end position="837"/>
    </location>
</feature>
<name>A0A836B5H8_9CHLO</name>